<reference evidence="2 3" key="1">
    <citation type="submission" date="2016-10" db="EMBL/GenBank/DDBJ databases">
        <authorList>
            <person name="de Groot N.N."/>
        </authorList>
    </citation>
    <scope>NUCLEOTIDE SEQUENCE [LARGE SCALE GENOMIC DNA]</scope>
    <source>
        <strain evidence="2 3">CGMCC 4.3143</strain>
    </source>
</reference>
<dbReference type="SUPFAM" id="SSF54001">
    <property type="entry name" value="Cysteine proteinases"/>
    <property type="match status" value="1"/>
</dbReference>
<evidence type="ECO:0000313" key="3">
    <source>
        <dbReference type="Proteomes" id="UP000198967"/>
    </source>
</evidence>
<dbReference type="OrthoDB" id="5438043at2"/>
<dbReference type="Proteomes" id="UP000198967">
    <property type="component" value="Unassembled WGS sequence"/>
</dbReference>
<dbReference type="InterPro" id="IPR038765">
    <property type="entry name" value="Papain-like_cys_pep_sf"/>
</dbReference>
<gene>
    <name evidence="2" type="ORF">SAMN05216377_104169</name>
</gene>
<organism evidence="2 3">
    <name type="scientific">Pseudonocardia oroxyli</name>
    <dbReference type="NCBI Taxonomy" id="366584"/>
    <lineage>
        <taxon>Bacteria</taxon>
        <taxon>Bacillati</taxon>
        <taxon>Actinomycetota</taxon>
        <taxon>Actinomycetes</taxon>
        <taxon>Pseudonocardiales</taxon>
        <taxon>Pseudonocardiaceae</taxon>
        <taxon>Pseudonocardia</taxon>
    </lineage>
</organism>
<name>A0A1G7JVM1_PSEOR</name>
<dbReference type="SMART" id="SM00460">
    <property type="entry name" value="TGc"/>
    <property type="match status" value="1"/>
</dbReference>
<dbReference type="Gene3D" id="3.10.620.30">
    <property type="match status" value="1"/>
</dbReference>
<evidence type="ECO:0000259" key="1">
    <source>
        <dbReference type="SMART" id="SM00460"/>
    </source>
</evidence>
<dbReference type="RefSeq" id="WP_093078991.1">
    <property type="nucleotide sequence ID" value="NZ_FNBE01000004.1"/>
</dbReference>
<keyword evidence="3" id="KW-1185">Reference proteome</keyword>
<feature type="domain" description="Transglutaminase-like" evidence="1">
    <location>
        <begin position="148"/>
        <end position="208"/>
    </location>
</feature>
<evidence type="ECO:0000313" key="2">
    <source>
        <dbReference type="EMBL" id="SDF29016.1"/>
    </source>
</evidence>
<protein>
    <submittedName>
        <fullName evidence="2">Transglutaminase-like superfamily protein</fullName>
    </submittedName>
</protein>
<proteinExistence type="predicted"/>
<dbReference type="PANTHER" id="PTHR33490:SF12">
    <property type="entry name" value="BLL5557 PROTEIN"/>
    <property type="match status" value="1"/>
</dbReference>
<dbReference type="InterPro" id="IPR002931">
    <property type="entry name" value="Transglutaminase-like"/>
</dbReference>
<accession>A0A1G7JVM1</accession>
<dbReference type="PANTHER" id="PTHR33490">
    <property type="entry name" value="BLR5614 PROTEIN-RELATED"/>
    <property type="match status" value="1"/>
</dbReference>
<dbReference type="AlphaFoldDB" id="A0A1G7JVM1"/>
<dbReference type="STRING" id="366584.SAMN05216377_104169"/>
<dbReference type="Pfam" id="PF01841">
    <property type="entry name" value="Transglut_core"/>
    <property type="match status" value="1"/>
</dbReference>
<sequence length="263" mass="28629">MRRDLSARLQLSVSEQALFALQIAVAGGADERLALTLDGGALPAPTELIDELGNRTHLFDCPPGDLAVDYAARVDGRREVPSSDARERLLALRPSRYCPSDRLLFTATREFGDVHGAGARIEAVTRWVRERLLYVGGSSKPTDDAVDTLLLGEGVCRDYAHLVTTLLRALDVPARLVAVYAPGLSPMDFHAVVEAWDGEGWRLVDATGLAPRESMVRIHTGRDAADTAFLTTHHGIVDLTWMQVTAVVDELPQEDWGAVVRLG</sequence>
<dbReference type="Gene3D" id="2.60.40.2250">
    <property type="match status" value="1"/>
</dbReference>
<dbReference type="EMBL" id="FNBE01000004">
    <property type="protein sequence ID" value="SDF29016.1"/>
    <property type="molecule type" value="Genomic_DNA"/>
</dbReference>